<feature type="signal peptide" evidence="3">
    <location>
        <begin position="1"/>
        <end position="19"/>
    </location>
</feature>
<evidence type="ECO:0000256" key="1">
    <source>
        <dbReference type="ARBA" id="ARBA00022473"/>
    </source>
</evidence>
<protein>
    <submittedName>
        <fullName evidence="5">Secreted protein</fullName>
    </submittedName>
</protein>
<dbReference type="PANTHER" id="PTHR46706:SF12">
    <property type="entry name" value="PROTEIN QUA-1-RELATED"/>
    <property type="match status" value="1"/>
</dbReference>
<keyword evidence="1" id="KW-0217">Developmental protein</keyword>
<accession>A0A1I7XWM4</accession>
<organism evidence="4 5">
    <name type="scientific">Steinernema glaseri</name>
    <dbReference type="NCBI Taxonomy" id="37863"/>
    <lineage>
        <taxon>Eukaryota</taxon>
        <taxon>Metazoa</taxon>
        <taxon>Ecdysozoa</taxon>
        <taxon>Nematoda</taxon>
        <taxon>Chromadorea</taxon>
        <taxon>Rhabditida</taxon>
        <taxon>Tylenchina</taxon>
        <taxon>Panagrolaimomorpha</taxon>
        <taxon>Strongyloidoidea</taxon>
        <taxon>Steinernematidae</taxon>
        <taxon>Steinernema</taxon>
    </lineage>
</organism>
<dbReference type="WBParaSite" id="L893_g10238.t1">
    <property type="protein sequence ID" value="L893_g10238.t1"/>
    <property type="gene ID" value="L893_g10238"/>
</dbReference>
<dbReference type="Proteomes" id="UP000095287">
    <property type="component" value="Unplaced"/>
</dbReference>
<keyword evidence="4" id="KW-1185">Reference proteome</keyword>
<dbReference type="PANTHER" id="PTHR46706">
    <property type="entry name" value="PROTEIN QUA-1-RELATED"/>
    <property type="match status" value="1"/>
</dbReference>
<name>A0A1I7XWM4_9BILA</name>
<feature type="region of interest" description="Disordered" evidence="2">
    <location>
        <begin position="86"/>
        <end position="118"/>
    </location>
</feature>
<dbReference type="InterPro" id="IPR052140">
    <property type="entry name" value="Dev_Signal_Hedgehog-like"/>
</dbReference>
<evidence type="ECO:0000313" key="5">
    <source>
        <dbReference type="WBParaSite" id="L893_g10238.t1"/>
    </source>
</evidence>
<evidence type="ECO:0000256" key="2">
    <source>
        <dbReference type="SAM" id="MobiDB-lite"/>
    </source>
</evidence>
<keyword evidence="3" id="KW-0732">Signal</keyword>
<sequence length="118" mass="12611">MTTIRVALAAAVLVAFGEASFCGKSSVPFSFEALPNGQPVLGCARPSCFGWNSDGTPASKPAQFYRINKKPDGFFRNSADARPKALNGGDALNFQPQVASRKKNIGMHGDVRERPVPE</sequence>
<dbReference type="AlphaFoldDB" id="A0A1I7XWM4"/>
<evidence type="ECO:0000313" key="4">
    <source>
        <dbReference type="Proteomes" id="UP000095287"/>
    </source>
</evidence>
<reference evidence="5" key="1">
    <citation type="submission" date="2016-11" db="UniProtKB">
        <authorList>
            <consortium name="WormBaseParasite"/>
        </authorList>
    </citation>
    <scope>IDENTIFICATION</scope>
</reference>
<proteinExistence type="predicted"/>
<feature type="compositionally biased region" description="Basic and acidic residues" evidence="2">
    <location>
        <begin position="109"/>
        <end position="118"/>
    </location>
</feature>
<feature type="chain" id="PRO_5009311466" evidence="3">
    <location>
        <begin position="20"/>
        <end position="118"/>
    </location>
</feature>
<evidence type="ECO:0000256" key="3">
    <source>
        <dbReference type="SAM" id="SignalP"/>
    </source>
</evidence>